<proteinExistence type="predicted"/>
<dbReference type="PANTHER" id="PTHR11360">
    <property type="entry name" value="MONOCARBOXYLATE TRANSPORTER"/>
    <property type="match status" value="1"/>
</dbReference>
<dbReference type="PROSITE" id="PS50850">
    <property type="entry name" value="MFS"/>
    <property type="match status" value="1"/>
</dbReference>
<organism evidence="6 7">
    <name type="scientific">Novosphingobium capsulatum</name>
    <dbReference type="NCBI Taxonomy" id="13688"/>
    <lineage>
        <taxon>Bacteria</taxon>
        <taxon>Pseudomonadati</taxon>
        <taxon>Pseudomonadota</taxon>
        <taxon>Alphaproteobacteria</taxon>
        <taxon>Sphingomonadales</taxon>
        <taxon>Sphingomonadaceae</taxon>
        <taxon>Novosphingobium</taxon>
    </lineage>
</organism>
<feature type="transmembrane region" description="Helical" evidence="4">
    <location>
        <begin position="112"/>
        <end position="134"/>
    </location>
</feature>
<feature type="transmembrane region" description="Helical" evidence="4">
    <location>
        <begin position="146"/>
        <end position="167"/>
    </location>
</feature>
<feature type="transmembrane region" description="Helical" evidence="4">
    <location>
        <begin position="366"/>
        <end position="388"/>
    </location>
</feature>
<dbReference type="InterPro" id="IPR036259">
    <property type="entry name" value="MFS_trans_sf"/>
</dbReference>
<dbReference type="PANTHER" id="PTHR11360:SF284">
    <property type="entry name" value="EG:103B4.3 PROTEIN-RELATED"/>
    <property type="match status" value="1"/>
</dbReference>
<dbReference type="Pfam" id="PF07690">
    <property type="entry name" value="MFS_1"/>
    <property type="match status" value="1"/>
</dbReference>
<dbReference type="EMBL" id="JAVDRD010000011">
    <property type="protein sequence ID" value="MDR6512748.1"/>
    <property type="molecule type" value="Genomic_DNA"/>
</dbReference>
<accession>A0ABU1MQY7</accession>
<gene>
    <name evidence="6" type="ORF">J2792_003633</name>
</gene>
<evidence type="ECO:0000256" key="3">
    <source>
        <dbReference type="ARBA" id="ARBA00023136"/>
    </source>
</evidence>
<dbReference type="CDD" id="cd17355">
    <property type="entry name" value="MFS_YcxA_like"/>
    <property type="match status" value="1"/>
</dbReference>
<name>A0ABU1MQY7_9SPHN</name>
<evidence type="ECO:0000313" key="7">
    <source>
        <dbReference type="Proteomes" id="UP001184150"/>
    </source>
</evidence>
<feature type="transmembrane region" description="Helical" evidence="4">
    <location>
        <begin position="56"/>
        <end position="79"/>
    </location>
</feature>
<dbReference type="InterPro" id="IPR011701">
    <property type="entry name" value="MFS"/>
</dbReference>
<feature type="transmembrane region" description="Helical" evidence="4">
    <location>
        <begin position="394"/>
        <end position="414"/>
    </location>
</feature>
<dbReference type="SUPFAM" id="SSF103473">
    <property type="entry name" value="MFS general substrate transporter"/>
    <property type="match status" value="1"/>
</dbReference>
<dbReference type="Gene3D" id="1.20.1250.20">
    <property type="entry name" value="MFS general substrate transporter like domains"/>
    <property type="match status" value="2"/>
</dbReference>
<keyword evidence="1 4" id="KW-0812">Transmembrane</keyword>
<feature type="transmembrane region" description="Helical" evidence="4">
    <location>
        <begin position="271"/>
        <end position="294"/>
    </location>
</feature>
<dbReference type="InterPro" id="IPR050327">
    <property type="entry name" value="Proton-linked_MCT"/>
</dbReference>
<feature type="transmembrane region" description="Helical" evidence="4">
    <location>
        <begin position="241"/>
        <end position="265"/>
    </location>
</feature>
<reference evidence="6 7" key="1">
    <citation type="submission" date="2023-07" db="EMBL/GenBank/DDBJ databases">
        <title>Sorghum-associated microbial communities from plants grown in Nebraska, USA.</title>
        <authorList>
            <person name="Schachtman D."/>
        </authorList>
    </citation>
    <scope>NUCLEOTIDE SEQUENCE [LARGE SCALE GENOMIC DNA]</scope>
    <source>
        <strain evidence="6 7">DS1027</strain>
    </source>
</reference>
<dbReference type="RefSeq" id="WP_309806203.1">
    <property type="nucleotide sequence ID" value="NZ_JAVDRD010000011.1"/>
</dbReference>
<sequence length="430" mass="45229">MSRLLHKTGLVPARLHLILIVAATFLALLVSAGLRATPGVLMVPLQVNFGWDRATISFAAAIGIFLYGLVGPFAAALMVSFGIRRTMLAGLTLMSLATFASLWMRLPWHYVLTWGVLSGIGSGAVASVLGAAVVNRWFATRQGLVMGLLSASTATGALIFLPLLAWLSRDGAWRPVVLAVSLVCLALVPLVALVVPEHPADIGTRRFGERPDSPPPPAPRQARTAGLALGVLVRAARQPMFWLLFGTFFVCGLTTNGLVGTHMIAFCGDHGIAPVAAAGLLSTMGFFDLFGTTASGWLTDRYNPRVLLIVYYGLRGLSLLALPFLSFDTTSLAVFAVFYGLDWIATVPPTVKLANEAFGEQEAPIVFGWIQTGHQLGAAFAAFGAGVIRQQSGSYALAFVVAGIMGVVAALVLLGTLRRAHAAAGAPVPA</sequence>
<comment type="caution">
    <text evidence="6">The sequence shown here is derived from an EMBL/GenBank/DDBJ whole genome shotgun (WGS) entry which is preliminary data.</text>
</comment>
<protein>
    <submittedName>
        <fullName evidence="6">MFS family permease</fullName>
    </submittedName>
</protein>
<feature type="transmembrane region" description="Helical" evidence="4">
    <location>
        <begin position="86"/>
        <end position="106"/>
    </location>
</feature>
<evidence type="ECO:0000256" key="1">
    <source>
        <dbReference type="ARBA" id="ARBA00022692"/>
    </source>
</evidence>
<keyword evidence="3 4" id="KW-0472">Membrane</keyword>
<dbReference type="Proteomes" id="UP001184150">
    <property type="component" value="Unassembled WGS sequence"/>
</dbReference>
<feature type="domain" description="Major facilitator superfamily (MFS) profile" evidence="5">
    <location>
        <begin position="16"/>
        <end position="421"/>
    </location>
</feature>
<feature type="transmembrane region" description="Helical" evidence="4">
    <location>
        <begin position="173"/>
        <end position="195"/>
    </location>
</feature>
<evidence type="ECO:0000256" key="2">
    <source>
        <dbReference type="ARBA" id="ARBA00022989"/>
    </source>
</evidence>
<evidence type="ECO:0000259" key="5">
    <source>
        <dbReference type="PROSITE" id="PS50850"/>
    </source>
</evidence>
<evidence type="ECO:0000256" key="4">
    <source>
        <dbReference type="SAM" id="Phobius"/>
    </source>
</evidence>
<keyword evidence="2 4" id="KW-1133">Transmembrane helix</keyword>
<dbReference type="InterPro" id="IPR020846">
    <property type="entry name" value="MFS_dom"/>
</dbReference>
<evidence type="ECO:0000313" key="6">
    <source>
        <dbReference type="EMBL" id="MDR6512748.1"/>
    </source>
</evidence>
<keyword evidence="7" id="KW-1185">Reference proteome</keyword>